<evidence type="ECO:0000313" key="1">
    <source>
        <dbReference type="EMBL" id="KAJ6969866.1"/>
    </source>
</evidence>
<reference evidence="1" key="1">
    <citation type="journal article" date="2023" name="Mol. Ecol. Resour.">
        <title>Chromosome-level genome assembly of a triploid poplar Populus alba 'Berolinensis'.</title>
        <authorList>
            <person name="Chen S."/>
            <person name="Yu Y."/>
            <person name="Wang X."/>
            <person name="Wang S."/>
            <person name="Zhang T."/>
            <person name="Zhou Y."/>
            <person name="He R."/>
            <person name="Meng N."/>
            <person name="Wang Y."/>
            <person name="Liu W."/>
            <person name="Liu Z."/>
            <person name="Liu J."/>
            <person name="Guo Q."/>
            <person name="Huang H."/>
            <person name="Sederoff R.R."/>
            <person name="Wang G."/>
            <person name="Qu G."/>
            <person name="Chen S."/>
        </authorList>
    </citation>
    <scope>NUCLEOTIDE SEQUENCE</scope>
    <source>
        <strain evidence="1">SC-2020</strain>
    </source>
</reference>
<comment type="caution">
    <text evidence="1">The sequence shown here is derived from an EMBL/GenBank/DDBJ whole genome shotgun (WGS) entry which is preliminary data.</text>
</comment>
<evidence type="ECO:0000313" key="2">
    <source>
        <dbReference type="Proteomes" id="UP001164929"/>
    </source>
</evidence>
<dbReference type="Proteomes" id="UP001164929">
    <property type="component" value="Chromosome 15"/>
</dbReference>
<dbReference type="EMBL" id="JAQIZT010000015">
    <property type="protein sequence ID" value="KAJ6969866.1"/>
    <property type="molecule type" value="Genomic_DNA"/>
</dbReference>
<accession>A0AAD6LMH6</accession>
<dbReference type="AlphaFoldDB" id="A0AAD6LMH6"/>
<keyword evidence="2" id="KW-1185">Reference proteome</keyword>
<name>A0AAD6LMH6_9ROSI</name>
<proteinExistence type="predicted"/>
<gene>
    <name evidence="1" type="ORF">NC653_034428</name>
</gene>
<protein>
    <submittedName>
        <fullName evidence="1">Uncharacterized protein</fullName>
    </submittedName>
</protein>
<sequence>MQFQMVFLLGFLSGIKMLKIVWEE</sequence>
<organism evidence="1 2">
    <name type="scientific">Populus alba x Populus x berolinensis</name>
    <dbReference type="NCBI Taxonomy" id="444605"/>
    <lineage>
        <taxon>Eukaryota</taxon>
        <taxon>Viridiplantae</taxon>
        <taxon>Streptophyta</taxon>
        <taxon>Embryophyta</taxon>
        <taxon>Tracheophyta</taxon>
        <taxon>Spermatophyta</taxon>
        <taxon>Magnoliopsida</taxon>
        <taxon>eudicotyledons</taxon>
        <taxon>Gunneridae</taxon>
        <taxon>Pentapetalae</taxon>
        <taxon>rosids</taxon>
        <taxon>fabids</taxon>
        <taxon>Malpighiales</taxon>
        <taxon>Salicaceae</taxon>
        <taxon>Saliceae</taxon>
        <taxon>Populus</taxon>
    </lineage>
</organism>